<dbReference type="SUPFAM" id="SSF52047">
    <property type="entry name" value="RNI-like"/>
    <property type="match status" value="1"/>
</dbReference>
<dbReference type="RefSeq" id="XP_012651948.1">
    <property type="nucleotide sequence ID" value="XM_012796494.1"/>
</dbReference>
<gene>
    <name evidence="4" type="ORF">TTHERM_000395809</name>
</gene>
<dbReference type="SMART" id="SM00368">
    <property type="entry name" value="LRR_RI"/>
    <property type="match status" value="4"/>
</dbReference>
<dbReference type="InParanoid" id="W7XL11"/>
<dbReference type="Proteomes" id="UP000009168">
    <property type="component" value="Unassembled WGS sequence"/>
</dbReference>
<evidence type="ECO:0000256" key="3">
    <source>
        <dbReference type="ARBA" id="ARBA00023212"/>
    </source>
</evidence>
<keyword evidence="2" id="KW-0963">Cytoplasm</keyword>
<dbReference type="PANTHER" id="PTHR24107">
    <property type="entry name" value="YNEIN REGULATORY COMPLEX SUBUNIT 5"/>
    <property type="match status" value="1"/>
</dbReference>
<dbReference type="GO" id="GO:0005856">
    <property type="term" value="C:cytoskeleton"/>
    <property type="evidence" value="ECO:0007669"/>
    <property type="project" value="UniProtKB-SubCell"/>
</dbReference>
<dbReference type="Pfam" id="PF13516">
    <property type="entry name" value="LRR_6"/>
    <property type="match status" value="3"/>
</dbReference>
<dbReference type="EMBL" id="GG662770">
    <property type="protein sequence ID" value="EWS75479.1"/>
    <property type="molecule type" value="Genomic_DNA"/>
</dbReference>
<organism evidence="4 5">
    <name type="scientific">Tetrahymena thermophila (strain SB210)</name>
    <dbReference type="NCBI Taxonomy" id="312017"/>
    <lineage>
        <taxon>Eukaryota</taxon>
        <taxon>Sar</taxon>
        <taxon>Alveolata</taxon>
        <taxon>Ciliophora</taxon>
        <taxon>Intramacronucleata</taxon>
        <taxon>Oligohymenophorea</taxon>
        <taxon>Hymenostomatida</taxon>
        <taxon>Tetrahymenina</taxon>
        <taxon>Tetrahymenidae</taxon>
        <taxon>Tetrahymena</taxon>
    </lineage>
</organism>
<evidence type="ECO:0000256" key="1">
    <source>
        <dbReference type="ARBA" id="ARBA00004245"/>
    </source>
</evidence>
<dbReference type="OrthoDB" id="120976at2759"/>
<keyword evidence="5" id="KW-1185">Reference proteome</keyword>
<sequence>MIYYLPLSKFFQQYLIIIFIQNKSKLTYQLTFNILQFIIFHKLLFKIFDKINKQMQQENQYFDNVEEFLNSSLQFHQVLHIDLSSNQIGDEGASALGSALANCTNLSKLVLILNNNIIGGQGASVLGSGLVNCTNLSNLGLHLYNNKIGDKGVLGLSELAKCTNLSNLILDLSNNQIGGKGVSELGSALQN</sequence>
<dbReference type="InterPro" id="IPR052410">
    <property type="entry name" value="DRC5"/>
</dbReference>
<name>W7XL11_TETTS</name>
<accession>W7XL11</accession>
<evidence type="ECO:0000313" key="5">
    <source>
        <dbReference type="Proteomes" id="UP000009168"/>
    </source>
</evidence>
<proteinExistence type="predicted"/>
<dbReference type="Gene3D" id="3.80.10.10">
    <property type="entry name" value="Ribonuclease Inhibitor"/>
    <property type="match status" value="2"/>
</dbReference>
<evidence type="ECO:0000313" key="4">
    <source>
        <dbReference type="EMBL" id="EWS75479.1"/>
    </source>
</evidence>
<dbReference type="InterPro" id="IPR032675">
    <property type="entry name" value="LRR_dom_sf"/>
</dbReference>
<keyword evidence="3" id="KW-0206">Cytoskeleton</keyword>
<dbReference type="KEGG" id="tet:TTHERM_000395809"/>
<dbReference type="AlphaFoldDB" id="W7XL11"/>
<protein>
    <submittedName>
        <fullName evidence="4">Uncharacterized protein</fullName>
    </submittedName>
</protein>
<comment type="subcellular location">
    <subcellularLocation>
        <location evidence="1">Cytoplasm</location>
        <location evidence="1">Cytoskeleton</location>
    </subcellularLocation>
</comment>
<dbReference type="GeneID" id="24438737"/>
<reference evidence="5" key="1">
    <citation type="journal article" date="2006" name="PLoS Biol.">
        <title>Macronuclear genome sequence of the ciliate Tetrahymena thermophila, a model eukaryote.</title>
        <authorList>
            <person name="Eisen J.A."/>
            <person name="Coyne R.S."/>
            <person name="Wu M."/>
            <person name="Wu D."/>
            <person name="Thiagarajan M."/>
            <person name="Wortman J.R."/>
            <person name="Badger J.H."/>
            <person name="Ren Q."/>
            <person name="Amedeo P."/>
            <person name="Jones K.M."/>
            <person name="Tallon L.J."/>
            <person name="Delcher A.L."/>
            <person name="Salzberg S.L."/>
            <person name="Silva J.C."/>
            <person name="Haas B.J."/>
            <person name="Majoros W.H."/>
            <person name="Farzad M."/>
            <person name="Carlton J.M."/>
            <person name="Smith R.K. Jr."/>
            <person name="Garg J."/>
            <person name="Pearlman R.E."/>
            <person name="Karrer K.M."/>
            <person name="Sun L."/>
            <person name="Manning G."/>
            <person name="Elde N.C."/>
            <person name="Turkewitz A.P."/>
            <person name="Asai D.J."/>
            <person name="Wilkes D.E."/>
            <person name="Wang Y."/>
            <person name="Cai H."/>
            <person name="Collins K."/>
            <person name="Stewart B.A."/>
            <person name="Lee S.R."/>
            <person name="Wilamowska K."/>
            <person name="Weinberg Z."/>
            <person name="Ruzzo W.L."/>
            <person name="Wloga D."/>
            <person name="Gaertig J."/>
            <person name="Frankel J."/>
            <person name="Tsao C.-C."/>
            <person name="Gorovsky M.A."/>
            <person name="Keeling P.J."/>
            <person name="Waller R.F."/>
            <person name="Patron N.J."/>
            <person name="Cherry J.M."/>
            <person name="Stover N.A."/>
            <person name="Krieger C.J."/>
            <person name="del Toro C."/>
            <person name="Ryder H.F."/>
            <person name="Williamson S.C."/>
            <person name="Barbeau R.A."/>
            <person name="Hamilton E.P."/>
            <person name="Orias E."/>
        </authorList>
    </citation>
    <scope>NUCLEOTIDE SEQUENCE [LARGE SCALE GENOMIC DNA]</scope>
    <source>
        <strain evidence="5">SB210</strain>
    </source>
</reference>
<dbReference type="InterPro" id="IPR001611">
    <property type="entry name" value="Leu-rich_rpt"/>
</dbReference>
<evidence type="ECO:0000256" key="2">
    <source>
        <dbReference type="ARBA" id="ARBA00022490"/>
    </source>
</evidence>